<dbReference type="CDD" id="cd04647">
    <property type="entry name" value="LbH_MAT_like"/>
    <property type="match status" value="1"/>
</dbReference>
<dbReference type="Proteomes" id="UP000198779">
    <property type="component" value="Unassembled WGS sequence"/>
</dbReference>
<dbReference type="PANTHER" id="PTHR23416">
    <property type="entry name" value="SIALIC ACID SYNTHASE-RELATED"/>
    <property type="match status" value="1"/>
</dbReference>
<dbReference type="Pfam" id="PF14602">
    <property type="entry name" value="Hexapep_2"/>
    <property type="match status" value="2"/>
</dbReference>
<dbReference type="SUPFAM" id="SSF51161">
    <property type="entry name" value="Trimeric LpxA-like enzymes"/>
    <property type="match status" value="1"/>
</dbReference>
<dbReference type="Gene3D" id="2.160.10.10">
    <property type="entry name" value="Hexapeptide repeat proteins"/>
    <property type="match status" value="1"/>
</dbReference>
<comment type="similarity">
    <text evidence="1">Belongs to the transferase hexapeptide repeat family.</text>
</comment>
<dbReference type="GO" id="GO:0008374">
    <property type="term" value="F:O-acyltransferase activity"/>
    <property type="evidence" value="ECO:0007669"/>
    <property type="project" value="TreeGrafter"/>
</dbReference>
<keyword evidence="4" id="KW-0012">Acyltransferase</keyword>
<sequence>MGFSNILRIFASNHPMVTKKKEDIRQNLKANPRLKRWIDYLIMNQRDARPRWYIRLLAPLYQERGRGSKIYWSVRMDTPPYRLFSLGQNSVVESYSCINNAVGDIIIGDHTRIGIHNTIIGPVTIGSHVNLAQGITVTALNHNFSDTTRRIDEQGISTNPVTIEDDVWIGANAVILPGVTIGQHAVVAAGAVVTADVPANTVVGGVPARIIKKINTGND</sequence>
<evidence type="ECO:0000256" key="3">
    <source>
        <dbReference type="ARBA" id="ARBA00022737"/>
    </source>
</evidence>
<gene>
    <name evidence="5" type="ORF">SAMN04487901_105151</name>
</gene>
<organism evidence="5 6">
    <name type="scientific">Prevotella communis</name>
    <dbReference type="NCBI Taxonomy" id="2913614"/>
    <lineage>
        <taxon>Bacteria</taxon>
        <taxon>Pseudomonadati</taxon>
        <taxon>Bacteroidota</taxon>
        <taxon>Bacteroidia</taxon>
        <taxon>Bacteroidales</taxon>
        <taxon>Prevotellaceae</taxon>
        <taxon>Prevotella</taxon>
    </lineage>
</organism>
<dbReference type="PANTHER" id="PTHR23416:SF23">
    <property type="entry name" value="ACETYLTRANSFERASE C18B11.09C-RELATED"/>
    <property type="match status" value="1"/>
</dbReference>
<evidence type="ECO:0000313" key="6">
    <source>
        <dbReference type="Proteomes" id="UP000198779"/>
    </source>
</evidence>
<reference evidence="6" key="1">
    <citation type="submission" date="2016-10" db="EMBL/GenBank/DDBJ databases">
        <authorList>
            <person name="Varghese N."/>
            <person name="Submissions S."/>
        </authorList>
    </citation>
    <scope>NUCLEOTIDE SEQUENCE [LARGE SCALE GENOMIC DNA]</scope>
    <source>
        <strain evidence="6">BP1-148</strain>
    </source>
</reference>
<proteinExistence type="inferred from homology"/>
<keyword evidence="3" id="KW-0677">Repeat</keyword>
<dbReference type="STRING" id="645274.SAMN04487901_105151"/>
<dbReference type="InterPro" id="IPR051159">
    <property type="entry name" value="Hexapeptide_acetyltransf"/>
</dbReference>
<keyword evidence="2 5" id="KW-0808">Transferase</keyword>
<name>A0A1G7V995_9BACT</name>
<dbReference type="GO" id="GO:0005829">
    <property type="term" value="C:cytosol"/>
    <property type="evidence" value="ECO:0007669"/>
    <property type="project" value="TreeGrafter"/>
</dbReference>
<protein>
    <submittedName>
        <fullName evidence="5">Transferase hexapeptide (Six repeat-containing protein)</fullName>
    </submittedName>
</protein>
<evidence type="ECO:0000256" key="4">
    <source>
        <dbReference type="ARBA" id="ARBA00023315"/>
    </source>
</evidence>
<evidence type="ECO:0000256" key="2">
    <source>
        <dbReference type="ARBA" id="ARBA00022679"/>
    </source>
</evidence>
<evidence type="ECO:0000256" key="1">
    <source>
        <dbReference type="ARBA" id="ARBA00007274"/>
    </source>
</evidence>
<keyword evidence="6" id="KW-1185">Reference proteome</keyword>
<evidence type="ECO:0000313" key="5">
    <source>
        <dbReference type="EMBL" id="SDG56366.1"/>
    </source>
</evidence>
<dbReference type="InterPro" id="IPR001451">
    <property type="entry name" value="Hexapep"/>
</dbReference>
<accession>A0A1G7V995</accession>
<dbReference type="InterPro" id="IPR011004">
    <property type="entry name" value="Trimer_LpxA-like_sf"/>
</dbReference>
<dbReference type="EMBL" id="FNCQ01000005">
    <property type="protein sequence ID" value="SDG56366.1"/>
    <property type="molecule type" value="Genomic_DNA"/>
</dbReference>
<dbReference type="InterPro" id="IPR018357">
    <property type="entry name" value="Hexapep_transf_CS"/>
</dbReference>
<dbReference type="PROSITE" id="PS00101">
    <property type="entry name" value="HEXAPEP_TRANSFERASES"/>
    <property type="match status" value="1"/>
</dbReference>
<dbReference type="AlphaFoldDB" id="A0A1G7V995"/>